<evidence type="ECO:0000256" key="1">
    <source>
        <dbReference type="SAM" id="Phobius"/>
    </source>
</evidence>
<dbReference type="Proteomes" id="UP001500731">
    <property type="component" value="Unassembled WGS sequence"/>
</dbReference>
<sequence length="100" mass="10441">MNTVIFDLAHRAAAGVHSAVVKTSGGLIQTGADLNNQLYTLLKDAGLTVILAGFVFLCWKKGWAVGGVIGGVLIASFGIWIVHGNGMEVLAGIWNQTFTG</sequence>
<organism evidence="2 3">
    <name type="scientific">Microbacterium panaciterrae</name>
    <dbReference type="NCBI Taxonomy" id="985759"/>
    <lineage>
        <taxon>Bacteria</taxon>
        <taxon>Bacillati</taxon>
        <taxon>Actinomycetota</taxon>
        <taxon>Actinomycetes</taxon>
        <taxon>Micrococcales</taxon>
        <taxon>Microbacteriaceae</taxon>
        <taxon>Microbacterium</taxon>
    </lineage>
</organism>
<keyword evidence="1" id="KW-0812">Transmembrane</keyword>
<protein>
    <submittedName>
        <fullName evidence="2">Uncharacterized protein</fullName>
    </submittedName>
</protein>
<feature type="transmembrane region" description="Helical" evidence="1">
    <location>
        <begin position="64"/>
        <end position="82"/>
    </location>
</feature>
<gene>
    <name evidence="2" type="ORF">GCM10023171_37100</name>
</gene>
<proteinExistence type="predicted"/>
<evidence type="ECO:0000313" key="3">
    <source>
        <dbReference type="Proteomes" id="UP001500731"/>
    </source>
</evidence>
<dbReference type="EMBL" id="BAABGP010000037">
    <property type="protein sequence ID" value="GAA4492255.1"/>
    <property type="molecule type" value="Genomic_DNA"/>
</dbReference>
<evidence type="ECO:0000313" key="2">
    <source>
        <dbReference type="EMBL" id="GAA4492255.1"/>
    </source>
</evidence>
<keyword evidence="3" id="KW-1185">Reference proteome</keyword>
<accession>A0ABP8PVC5</accession>
<keyword evidence="1" id="KW-0472">Membrane</keyword>
<feature type="transmembrane region" description="Helical" evidence="1">
    <location>
        <begin position="38"/>
        <end position="57"/>
    </location>
</feature>
<keyword evidence="1" id="KW-1133">Transmembrane helix</keyword>
<reference evidence="3" key="1">
    <citation type="journal article" date="2019" name="Int. J. Syst. Evol. Microbiol.">
        <title>The Global Catalogue of Microorganisms (GCM) 10K type strain sequencing project: providing services to taxonomists for standard genome sequencing and annotation.</title>
        <authorList>
            <consortium name="The Broad Institute Genomics Platform"/>
            <consortium name="The Broad Institute Genome Sequencing Center for Infectious Disease"/>
            <person name="Wu L."/>
            <person name="Ma J."/>
        </authorList>
    </citation>
    <scope>NUCLEOTIDE SEQUENCE [LARGE SCALE GENOMIC DNA]</scope>
    <source>
        <strain evidence="3">JCM 17839</strain>
    </source>
</reference>
<dbReference type="RefSeq" id="WP_345189002.1">
    <property type="nucleotide sequence ID" value="NZ_BAABGP010000037.1"/>
</dbReference>
<name>A0ABP8PVC5_9MICO</name>
<comment type="caution">
    <text evidence="2">The sequence shown here is derived from an EMBL/GenBank/DDBJ whole genome shotgun (WGS) entry which is preliminary data.</text>
</comment>